<feature type="compositionally biased region" description="Polar residues" evidence="5">
    <location>
        <begin position="156"/>
        <end position="168"/>
    </location>
</feature>
<dbReference type="Pfam" id="PF00249">
    <property type="entry name" value="Myb_DNA-binding"/>
    <property type="match status" value="2"/>
</dbReference>
<name>A0A164T6A8_DAUCS</name>
<dbReference type="PROSITE" id="PS51294">
    <property type="entry name" value="HTH_MYB"/>
    <property type="match status" value="2"/>
</dbReference>
<protein>
    <submittedName>
        <fullName evidence="6">Uncharacterized protein</fullName>
    </submittedName>
</protein>
<evidence type="ECO:0000256" key="4">
    <source>
        <dbReference type="ARBA" id="ARBA00023242"/>
    </source>
</evidence>
<evidence type="ECO:0000256" key="2">
    <source>
        <dbReference type="ARBA" id="ARBA00022737"/>
    </source>
</evidence>
<dbReference type="InterPro" id="IPR017930">
    <property type="entry name" value="Myb_dom"/>
</dbReference>
<dbReference type="PANTHER" id="PTHR10641">
    <property type="entry name" value="MYB FAMILY TRANSCRIPTION FACTOR"/>
    <property type="match status" value="1"/>
</dbReference>
<keyword evidence="2" id="KW-0677">Repeat</keyword>
<dbReference type="GO" id="GO:0005634">
    <property type="term" value="C:nucleus"/>
    <property type="evidence" value="ECO:0007669"/>
    <property type="project" value="UniProtKB-SubCell"/>
</dbReference>
<evidence type="ECO:0000256" key="5">
    <source>
        <dbReference type="SAM" id="MobiDB-lite"/>
    </source>
</evidence>
<gene>
    <name evidence="6" type="ORF">DCAR_0728020</name>
</gene>
<dbReference type="InterPro" id="IPR001005">
    <property type="entry name" value="SANT/Myb"/>
</dbReference>
<reference evidence="6" key="1">
    <citation type="journal article" date="2016" name="Nat. Genet.">
        <title>A high-quality carrot genome assembly provides new insights into carotenoid accumulation and asterid genome evolution.</title>
        <authorList>
            <person name="Iorizzo M."/>
            <person name="Ellison S."/>
            <person name="Senalik D."/>
            <person name="Zeng P."/>
            <person name="Satapoomin P."/>
            <person name="Huang J."/>
            <person name="Bowman M."/>
            <person name="Iovene M."/>
            <person name="Sanseverino W."/>
            <person name="Cavagnaro P."/>
            <person name="Yildiz M."/>
            <person name="Macko-Podgorni A."/>
            <person name="Moranska E."/>
            <person name="Grzebelus E."/>
            <person name="Grzebelus D."/>
            <person name="Ashrafi H."/>
            <person name="Zheng Z."/>
            <person name="Cheng S."/>
            <person name="Spooner D."/>
            <person name="Van Deynze A."/>
            <person name="Simon P."/>
        </authorList>
    </citation>
    <scope>NUCLEOTIDE SEQUENCE</scope>
    <source>
        <tissue evidence="6">Leaf</tissue>
    </source>
</reference>
<dbReference type="GO" id="GO:0003677">
    <property type="term" value="F:DNA binding"/>
    <property type="evidence" value="ECO:0007669"/>
    <property type="project" value="UniProtKB-KW"/>
</dbReference>
<evidence type="ECO:0000256" key="3">
    <source>
        <dbReference type="ARBA" id="ARBA00023125"/>
    </source>
</evidence>
<keyword evidence="4" id="KW-0539">Nucleus</keyword>
<feature type="compositionally biased region" description="Basic and acidic residues" evidence="5">
    <location>
        <begin position="124"/>
        <end position="149"/>
    </location>
</feature>
<dbReference type="KEGG" id="dcr:108194629"/>
<feature type="region of interest" description="Disordered" evidence="5">
    <location>
        <begin position="119"/>
        <end position="168"/>
    </location>
</feature>
<dbReference type="Proteomes" id="UP000077755">
    <property type="component" value="Chromosome 7"/>
</dbReference>
<evidence type="ECO:0000256" key="1">
    <source>
        <dbReference type="ARBA" id="ARBA00004123"/>
    </source>
</evidence>
<dbReference type="PROSITE" id="PS50090">
    <property type="entry name" value="MYB_LIKE"/>
    <property type="match status" value="2"/>
</dbReference>
<dbReference type="Gramene" id="KZM87115">
    <property type="protein sequence ID" value="KZM87115"/>
    <property type="gene ID" value="DCAR_024249"/>
</dbReference>
<dbReference type="Gene3D" id="1.10.10.60">
    <property type="entry name" value="Homeodomain-like"/>
    <property type="match status" value="2"/>
</dbReference>
<evidence type="ECO:0000313" key="7">
    <source>
        <dbReference type="Proteomes" id="UP000077755"/>
    </source>
</evidence>
<dbReference type="InterPro" id="IPR015495">
    <property type="entry name" value="Myb_TF_plants"/>
</dbReference>
<organism evidence="6 7">
    <name type="scientific">Daucus carota subsp. sativus</name>
    <name type="common">Carrot</name>
    <dbReference type="NCBI Taxonomy" id="79200"/>
    <lineage>
        <taxon>Eukaryota</taxon>
        <taxon>Viridiplantae</taxon>
        <taxon>Streptophyta</taxon>
        <taxon>Embryophyta</taxon>
        <taxon>Tracheophyta</taxon>
        <taxon>Spermatophyta</taxon>
        <taxon>Magnoliopsida</taxon>
        <taxon>eudicotyledons</taxon>
        <taxon>Gunneridae</taxon>
        <taxon>Pentapetalae</taxon>
        <taxon>asterids</taxon>
        <taxon>campanulids</taxon>
        <taxon>Apiales</taxon>
        <taxon>Apiaceae</taxon>
        <taxon>Apioideae</taxon>
        <taxon>Scandiceae</taxon>
        <taxon>Daucinae</taxon>
        <taxon>Daucus</taxon>
        <taxon>Daucus sect. Daucus</taxon>
    </lineage>
</organism>
<keyword evidence="3" id="KW-0238">DNA-binding</keyword>
<keyword evidence="7" id="KW-1185">Reference proteome</keyword>
<sequence>MVRAPCCDKIGLKKGPWTREEDQRLTSYIQQNGHSNWRALPKLSGLLRCGKSCRLRWTNYLNPDIKRGNFSKEEEETIIQLHESMGNRWSAMAAKLPGRTDNEIKNVWHTHIKKKLKDYNSTQDIKRPKNKSEPQSKKPDSSTSKEIESLGHGSISPKSSTSELSSVTTDPDIIQQEVLISSTTVLLSEFGESICLTDIPDDQDMKVWLEIDEGFKCLKGDDDMSFWYNLFLTAEELPEF</sequence>
<dbReference type="InterPro" id="IPR009057">
    <property type="entry name" value="Homeodomain-like_sf"/>
</dbReference>
<dbReference type="OMA" id="NIWHTYL"/>
<proteinExistence type="predicted"/>
<dbReference type="CDD" id="cd00167">
    <property type="entry name" value="SANT"/>
    <property type="match status" value="2"/>
</dbReference>
<dbReference type="SMART" id="SM00717">
    <property type="entry name" value="SANT"/>
    <property type="match status" value="2"/>
</dbReference>
<evidence type="ECO:0000313" key="6">
    <source>
        <dbReference type="EMBL" id="WOH08577.1"/>
    </source>
</evidence>
<comment type="subcellular location">
    <subcellularLocation>
        <location evidence="1">Nucleus</location>
    </subcellularLocation>
</comment>
<dbReference type="FunFam" id="1.10.10.60:FF:000001">
    <property type="entry name" value="MYB-related transcription factor"/>
    <property type="match status" value="1"/>
</dbReference>
<dbReference type="PANTHER" id="PTHR10641:SF1346">
    <property type="entry name" value="TRANSCRIPTION FACTOR MYB14"/>
    <property type="match status" value="1"/>
</dbReference>
<dbReference type="SUPFAM" id="SSF46689">
    <property type="entry name" value="Homeodomain-like"/>
    <property type="match status" value="1"/>
</dbReference>
<accession>A0A164T6A8</accession>
<dbReference type="AlphaFoldDB" id="A0A164T6A8"/>
<dbReference type="EMBL" id="CP093349">
    <property type="protein sequence ID" value="WOH08577.1"/>
    <property type="molecule type" value="Genomic_DNA"/>
</dbReference>
<reference evidence="6" key="2">
    <citation type="submission" date="2022-03" db="EMBL/GenBank/DDBJ databases">
        <title>Draft title - Genomic analysis of global carrot germplasm unveils the trajectory of domestication and the origin of high carotenoid orange carrot.</title>
        <authorList>
            <person name="Iorizzo M."/>
            <person name="Ellison S."/>
            <person name="Senalik D."/>
            <person name="Macko-Podgorni A."/>
            <person name="Grzebelus D."/>
            <person name="Bostan H."/>
            <person name="Rolling W."/>
            <person name="Curaba J."/>
            <person name="Simon P."/>
        </authorList>
    </citation>
    <scope>NUCLEOTIDE SEQUENCE</scope>
    <source>
        <tissue evidence="6">Leaf</tissue>
    </source>
</reference>
<dbReference type="OrthoDB" id="2143914at2759"/>